<sequence length="220" mass="23630">MRWSEQFVSPSLMGAATYALAISLAVVEAGILAAALLPNVDSDYRAFYIDGTTTCLNRGVSADYSIGEIVSFRRDGAKRAKDFKVCGWSGPAGDGTHSLGESSRLRVRLTNARSPIRATLEIAPVLRPPQDRQRVFFSINGIPTHATTLIGPDIRSVSLDVPDSALVKGPTLELDLSYPDAIPPTRSASAIYKRAIKLTSFRLNFASLGQQIPTGSIPPN</sequence>
<evidence type="ECO:0000313" key="3">
    <source>
        <dbReference type="Proteomes" id="UP000536262"/>
    </source>
</evidence>
<accession>A0A7X0KNF1</accession>
<dbReference type="RefSeq" id="WP_246441609.1">
    <property type="nucleotide sequence ID" value="NZ_JACHOU010000020.1"/>
</dbReference>
<name>A0A7X0KNF1_9HYPH</name>
<dbReference type="Proteomes" id="UP000536262">
    <property type="component" value="Unassembled WGS sequence"/>
</dbReference>
<keyword evidence="1" id="KW-0812">Transmembrane</keyword>
<comment type="caution">
    <text evidence="2">The sequence shown here is derived from an EMBL/GenBank/DDBJ whole genome shotgun (WGS) entry which is preliminary data.</text>
</comment>
<reference evidence="2 3" key="1">
    <citation type="submission" date="2020-08" db="EMBL/GenBank/DDBJ databases">
        <title>Genomic Encyclopedia of Type Strains, Phase IV (KMG-IV): sequencing the most valuable type-strain genomes for metagenomic binning, comparative biology and taxonomic classification.</title>
        <authorList>
            <person name="Goeker M."/>
        </authorList>
    </citation>
    <scope>NUCLEOTIDE SEQUENCE [LARGE SCALE GENOMIC DNA]</scope>
    <source>
        <strain evidence="2 3">DSM 7051</strain>
    </source>
</reference>
<keyword evidence="1" id="KW-1133">Transmembrane helix</keyword>
<keyword evidence="3" id="KW-1185">Reference proteome</keyword>
<dbReference type="EMBL" id="JACHOU010000020">
    <property type="protein sequence ID" value="MBB6357120.1"/>
    <property type="molecule type" value="Genomic_DNA"/>
</dbReference>
<gene>
    <name evidence="2" type="ORF">GGR00_004940</name>
</gene>
<organism evidence="2 3">
    <name type="scientific">Aminobacter aganoensis</name>
    <dbReference type="NCBI Taxonomy" id="83264"/>
    <lineage>
        <taxon>Bacteria</taxon>
        <taxon>Pseudomonadati</taxon>
        <taxon>Pseudomonadota</taxon>
        <taxon>Alphaproteobacteria</taxon>
        <taxon>Hyphomicrobiales</taxon>
        <taxon>Phyllobacteriaceae</taxon>
        <taxon>Aminobacter</taxon>
    </lineage>
</organism>
<keyword evidence="1" id="KW-0472">Membrane</keyword>
<evidence type="ECO:0000313" key="2">
    <source>
        <dbReference type="EMBL" id="MBB6357120.1"/>
    </source>
</evidence>
<protein>
    <submittedName>
        <fullName evidence="2">Uncharacterized protein</fullName>
    </submittedName>
</protein>
<evidence type="ECO:0000256" key="1">
    <source>
        <dbReference type="SAM" id="Phobius"/>
    </source>
</evidence>
<dbReference type="AlphaFoldDB" id="A0A7X0KNF1"/>
<feature type="transmembrane region" description="Helical" evidence="1">
    <location>
        <begin position="12"/>
        <end position="37"/>
    </location>
</feature>
<proteinExistence type="predicted"/>